<dbReference type="Proteomes" id="UP000324222">
    <property type="component" value="Unassembled WGS sequence"/>
</dbReference>
<reference evidence="2 3" key="1">
    <citation type="submission" date="2019-05" db="EMBL/GenBank/DDBJ databases">
        <title>Another draft genome of Portunus trituberculatus and its Hox gene families provides insights of decapod evolution.</title>
        <authorList>
            <person name="Jeong J.-H."/>
            <person name="Song I."/>
            <person name="Kim S."/>
            <person name="Choi T."/>
            <person name="Kim D."/>
            <person name="Ryu S."/>
            <person name="Kim W."/>
        </authorList>
    </citation>
    <scope>NUCLEOTIDE SEQUENCE [LARGE SCALE GENOMIC DNA]</scope>
    <source>
        <tissue evidence="2">Muscle</tissue>
    </source>
</reference>
<gene>
    <name evidence="2" type="ORF">E2C01_062367</name>
</gene>
<name>A0A5B7H7N4_PORTR</name>
<organism evidence="2 3">
    <name type="scientific">Portunus trituberculatus</name>
    <name type="common">Swimming crab</name>
    <name type="synonym">Neptunus trituberculatus</name>
    <dbReference type="NCBI Taxonomy" id="210409"/>
    <lineage>
        <taxon>Eukaryota</taxon>
        <taxon>Metazoa</taxon>
        <taxon>Ecdysozoa</taxon>
        <taxon>Arthropoda</taxon>
        <taxon>Crustacea</taxon>
        <taxon>Multicrustacea</taxon>
        <taxon>Malacostraca</taxon>
        <taxon>Eumalacostraca</taxon>
        <taxon>Eucarida</taxon>
        <taxon>Decapoda</taxon>
        <taxon>Pleocyemata</taxon>
        <taxon>Brachyura</taxon>
        <taxon>Eubrachyura</taxon>
        <taxon>Portunoidea</taxon>
        <taxon>Portunidae</taxon>
        <taxon>Portuninae</taxon>
        <taxon>Portunus</taxon>
    </lineage>
</organism>
<dbReference type="EMBL" id="VSRR010027410">
    <property type="protein sequence ID" value="MPC68170.1"/>
    <property type="molecule type" value="Genomic_DNA"/>
</dbReference>
<comment type="caution">
    <text evidence="2">The sequence shown here is derived from an EMBL/GenBank/DDBJ whole genome shotgun (WGS) entry which is preliminary data.</text>
</comment>
<dbReference type="AlphaFoldDB" id="A0A5B7H7N4"/>
<protein>
    <submittedName>
        <fullName evidence="2">Uncharacterized protein</fullName>
    </submittedName>
</protein>
<evidence type="ECO:0000313" key="2">
    <source>
        <dbReference type="EMBL" id="MPC68170.1"/>
    </source>
</evidence>
<keyword evidence="3" id="KW-1185">Reference proteome</keyword>
<sequence>MEGRRQWRERGGGSKSCMVEFPFIRRLRPALRHPWTGFTATQQVPPRHTSTPPLRLCCLRHSQKCTSELYYSSSTRHPALRASCRADGDNHSDIEKQLWLGKRGEAPGGALGAGVRRELFKGPPDEWPNGGRPVPATLCGPLRLPQLQGTRGGGGSTPGHGLNKW</sequence>
<evidence type="ECO:0000256" key="1">
    <source>
        <dbReference type="SAM" id="MobiDB-lite"/>
    </source>
</evidence>
<feature type="region of interest" description="Disordered" evidence="1">
    <location>
        <begin position="146"/>
        <end position="165"/>
    </location>
</feature>
<accession>A0A5B7H7N4</accession>
<proteinExistence type="predicted"/>
<evidence type="ECO:0000313" key="3">
    <source>
        <dbReference type="Proteomes" id="UP000324222"/>
    </source>
</evidence>